<dbReference type="EMBL" id="FTOM01000001">
    <property type="protein sequence ID" value="SIS57982.1"/>
    <property type="molecule type" value="Genomic_DNA"/>
</dbReference>
<organism evidence="7 8">
    <name type="scientific">Phaeovulum vinaykumarii</name>
    <dbReference type="NCBI Taxonomy" id="407234"/>
    <lineage>
        <taxon>Bacteria</taxon>
        <taxon>Pseudomonadati</taxon>
        <taxon>Pseudomonadota</taxon>
        <taxon>Alphaproteobacteria</taxon>
        <taxon>Rhodobacterales</taxon>
        <taxon>Paracoccaceae</taxon>
        <taxon>Phaeovulum</taxon>
    </lineage>
</organism>
<dbReference type="InterPro" id="IPR007452">
    <property type="entry name" value="TamB_C"/>
</dbReference>
<dbReference type="PANTHER" id="PTHR36985">
    <property type="entry name" value="TRANSLOCATION AND ASSEMBLY MODULE SUBUNIT TAMB"/>
    <property type="match status" value="1"/>
</dbReference>
<dbReference type="PANTHER" id="PTHR36985:SF1">
    <property type="entry name" value="TRANSLOCATION AND ASSEMBLY MODULE SUBUNIT TAMB"/>
    <property type="match status" value="1"/>
</dbReference>
<accession>A0A1N7K8V9</accession>
<dbReference type="STRING" id="407234.SAMN05421795_101714"/>
<dbReference type="GO" id="GO:0009306">
    <property type="term" value="P:protein secretion"/>
    <property type="evidence" value="ECO:0007669"/>
    <property type="project" value="InterPro"/>
</dbReference>
<evidence type="ECO:0000259" key="6">
    <source>
        <dbReference type="Pfam" id="PF04357"/>
    </source>
</evidence>
<reference evidence="8" key="1">
    <citation type="submission" date="2017-01" db="EMBL/GenBank/DDBJ databases">
        <authorList>
            <person name="Varghese N."/>
            <person name="Submissions S."/>
        </authorList>
    </citation>
    <scope>NUCLEOTIDE SEQUENCE [LARGE SCALE GENOMIC DNA]</scope>
    <source>
        <strain evidence="8">DSM 18714</strain>
    </source>
</reference>
<evidence type="ECO:0000313" key="7">
    <source>
        <dbReference type="EMBL" id="SIS57982.1"/>
    </source>
</evidence>
<evidence type="ECO:0000256" key="4">
    <source>
        <dbReference type="ARBA" id="ARBA00023136"/>
    </source>
</evidence>
<sequence>MARIVPLLALTAALAGPVAAQDIEAPPALPPSVLPAADPETTRADRDFLTGLIEDNLSGTGRTLRLEGFRGALSSEARFDSLTIADDAGVWLTISDGVIAWNRGALLSGRIEVDTLKAARIELPRLPTPAPDQAPAAEATPFALPELPVGVQIGRIEAERIVLGAPVLGQAAELSASGALTLADGGASAQLSAKRLDEGPEGRFSLNARYDGTTSEAAIDLLAQEGAGGIAAGLLGLPEAPALQLALAGNGPLRGFSADMRLSVDNRPQLSGHVETRADKDGAQILDLALSGDPGPFLPADQAAFLGPDVRVTAQLMRAANGRLRLPAFEIAAGGVQATGTGALLASGRPDHLSLAVRLGAEDMAVPLPGGGTAEGGQLDLGFDRSRGEAWRLQGQLRDVVLPAGRMAALDLRGSGRVQERRDRPLVLGGTVEMTASGLAPRDARLARALGPQAQARTIFTWSAAEALRLSRLELAAAGARAGGNLRLDITGAKADLEGALDLDLPDLARYSALAGRALSGAAEARLEGRAELLSGAFDGELSAQATGLSAGFGAADGLWGGTSDLVVSARRDADGLELRRARFTAGQIRAEAGGRLSSEAADLNAQIAAPSLAPLARGSLTAQAALTGPAGGRALALSGTSRALGLGLGTLDQILGQSIALSADVTQIAGAQGGWRVAADLRGPGATDARIEGQVAADLARADLNLAGRTGADLAAPFLGDRALSGPLDFDLRLNGAPGLSALSGRVTGAGLRLADPALGLVLEDMQARADLAGGAAQVSAGARLREGGRMDLRGRIGLSGGFDAALRATLAQAHLRDPELFDTSVSGDLSIDGPLTGGARIAGNLELGQTELRIPAGLATAAPIPDLIHRAEPAAVRATRARAGLLAQAEAAAPGRAYPLDIGLSAPRRIFVRGRGVDAELGGALRLGGTSAAVAPAGEFRLIRGRLDILAKRFDLTEGLIRLQGALVPWLRFAATTTEDEVSVTIGLEGPADAPELSFTSSPELPEDEILARILFGRAAATLSPFQAAQMASAVASLAGKGGEGMVGRLRANLGLDDFDVTSGADGETELRFGKYLGENLYTDVTVDSQGQSEVTINLDVSPNLTVRGAMGQDGGTGVGIYYERDY</sequence>
<protein>
    <submittedName>
        <fullName evidence="7">Translocation and assembly module TamB</fullName>
    </submittedName>
</protein>
<feature type="chain" id="PRO_5012230307" evidence="5">
    <location>
        <begin position="21"/>
        <end position="1129"/>
    </location>
</feature>
<dbReference type="Pfam" id="PF04357">
    <property type="entry name" value="TamB"/>
    <property type="match status" value="1"/>
</dbReference>
<feature type="signal peptide" evidence="5">
    <location>
        <begin position="1"/>
        <end position="20"/>
    </location>
</feature>
<keyword evidence="2" id="KW-0812">Transmembrane</keyword>
<keyword evidence="4" id="KW-0472">Membrane</keyword>
<keyword evidence="5" id="KW-0732">Signal</keyword>
<dbReference type="GO" id="GO:0005886">
    <property type="term" value="C:plasma membrane"/>
    <property type="evidence" value="ECO:0007669"/>
    <property type="project" value="InterPro"/>
</dbReference>
<comment type="subcellular location">
    <subcellularLocation>
        <location evidence="1">Membrane</location>
        <topology evidence="1">Single-pass membrane protein</topology>
    </subcellularLocation>
</comment>
<evidence type="ECO:0000256" key="2">
    <source>
        <dbReference type="ARBA" id="ARBA00022692"/>
    </source>
</evidence>
<evidence type="ECO:0000256" key="1">
    <source>
        <dbReference type="ARBA" id="ARBA00004167"/>
    </source>
</evidence>
<feature type="domain" description="Translocation and assembly module TamB C-terminal" evidence="6">
    <location>
        <begin position="784"/>
        <end position="1129"/>
    </location>
</feature>
<dbReference type="AlphaFoldDB" id="A0A1N7K8V9"/>
<dbReference type="RefSeq" id="WP_076363497.1">
    <property type="nucleotide sequence ID" value="NZ_FTOM01000001.1"/>
</dbReference>
<evidence type="ECO:0000256" key="5">
    <source>
        <dbReference type="SAM" id="SignalP"/>
    </source>
</evidence>
<dbReference type="OrthoDB" id="7784409at2"/>
<evidence type="ECO:0000256" key="3">
    <source>
        <dbReference type="ARBA" id="ARBA00022989"/>
    </source>
</evidence>
<keyword evidence="8" id="KW-1185">Reference proteome</keyword>
<dbReference type="Proteomes" id="UP000186098">
    <property type="component" value="Unassembled WGS sequence"/>
</dbReference>
<gene>
    <name evidence="7" type="ORF">SAMN05421795_101714</name>
</gene>
<name>A0A1N7K8V9_9RHOB</name>
<dbReference type="GO" id="GO:0097347">
    <property type="term" value="C:TAM protein secretion complex"/>
    <property type="evidence" value="ECO:0007669"/>
    <property type="project" value="TreeGrafter"/>
</dbReference>
<proteinExistence type="predicted"/>
<keyword evidence="3" id="KW-1133">Transmembrane helix</keyword>
<evidence type="ECO:0000313" key="8">
    <source>
        <dbReference type="Proteomes" id="UP000186098"/>
    </source>
</evidence>